<dbReference type="Pfam" id="PF15868">
    <property type="entry name" value="MBF2"/>
    <property type="match status" value="1"/>
</dbReference>
<evidence type="ECO:0000256" key="1">
    <source>
        <dbReference type="SAM" id="Phobius"/>
    </source>
</evidence>
<name>A0A224Y0Z3_9HEMI</name>
<evidence type="ECO:0000313" key="2">
    <source>
        <dbReference type="EMBL" id="JAW14101.1"/>
    </source>
</evidence>
<dbReference type="InterPro" id="IPR031734">
    <property type="entry name" value="MBF2"/>
</dbReference>
<reference evidence="2" key="1">
    <citation type="journal article" date="2018" name="PLoS Negl. Trop. Dis.">
        <title>An insight into the salivary gland and fat body transcriptome of Panstrongylus lignarius (Hemiptera: Heteroptera), the main vector of Chagas disease in Peru.</title>
        <authorList>
            <person name="Nevoa J.C."/>
            <person name="Mendes M.T."/>
            <person name="da Silva M.V."/>
            <person name="Soares S.C."/>
            <person name="Oliveira C.J.F."/>
            <person name="Ribeiro J.M.C."/>
        </authorList>
    </citation>
    <scope>NUCLEOTIDE SEQUENCE</scope>
</reference>
<organism evidence="2">
    <name type="scientific">Panstrongylus lignarius</name>
    <dbReference type="NCBI Taxonomy" id="156445"/>
    <lineage>
        <taxon>Eukaryota</taxon>
        <taxon>Metazoa</taxon>
        <taxon>Ecdysozoa</taxon>
        <taxon>Arthropoda</taxon>
        <taxon>Hexapoda</taxon>
        <taxon>Insecta</taxon>
        <taxon>Pterygota</taxon>
        <taxon>Neoptera</taxon>
        <taxon>Paraneoptera</taxon>
        <taxon>Hemiptera</taxon>
        <taxon>Heteroptera</taxon>
        <taxon>Panheteroptera</taxon>
        <taxon>Cimicomorpha</taxon>
        <taxon>Reduviidae</taxon>
        <taxon>Triatominae</taxon>
        <taxon>Panstrongylus</taxon>
    </lineage>
</organism>
<protein>
    <submittedName>
        <fullName evidence="2">Putative conserved secreted protein</fullName>
    </submittedName>
</protein>
<dbReference type="PANTHER" id="PTHR37685:SF1">
    <property type="entry name" value="GEO11136P1-RELATED"/>
    <property type="match status" value="1"/>
</dbReference>
<dbReference type="AlphaFoldDB" id="A0A224Y0Z3"/>
<sequence length="137" mass="15275">MFHISVISASIGALIVSIIVSIGLCPQGTVALDCGKNASHNAYFGHRTDFDTMLYMHHLKVDYKWLRVVTADVNYPSPTDIKGIIRYIEILDQFTDGNGGCAYITKGGMNERAVSFHIKSQRSYGLDFIIRIYGRIV</sequence>
<keyword evidence="1" id="KW-0472">Membrane</keyword>
<proteinExistence type="predicted"/>
<accession>A0A224Y0Z3</accession>
<keyword evidence="1" id="KW-1133">Transmembrane helix</keyword>
<dbReference type="EMBL" id="GFTR01002325">
    <property type="protein sequence ID" value="JAW14101.1"/>
    <property type="molecule type" value="Transcribed_RNA"/>
</dbReference>
<dbReference type="PANTHER" id="PTHR37685">
    <property type="entry name" value="GEO11136P1-RELATED"/>
    <property type="match status" value="1"/>
</dbReference>
<feature type="transmembrane region" description="Helical" evidence="1">
    <location>
        <begin position="6"/>
        <end position="26"/>
    </location>
</feature>
<keyword evidence="1" id="KW-0812">Transmembrane</keyword>